<feature type="compositionally biased region" description="Basic residues" evidence="1">
    <location>
        <begin position="95"/>
        <end position="105"/>
    </location>
</feature>
<accession>A0A7R9V5B7</accession>
<proteinExistence type="predicted"/>
<sequence length="154" mass="15762">MNGSVMNRPFGLPEQLGRLTLDILPGPLTMLSRGADVASSAFKGAELIVRTTMRMAALPVTAVARTRSNGNLEAMEAAAATASPAAMTSRQAKGASRRGRVHQQRKGSDRAASAGVAALALPPAAVAAQAKPHAAPDFAAERFAVGMGLQASML</sequence>
<feature type="region of interest" description="Disordered" evidence="1">
    <location>
        <begin position="81"/>
        <end position="109"/>
    </location>
</feature>
<dbReference type="EMBL" id="HBEC01007628">
    <property type="protein sequence ID" value="CAD8283424.1"/>
    <property type="molecule type" value="Transcribed_RNA"/>
</dbReference>
<dbReference type="AlphaFoldDB" id="A0A7R9V5B7"/>
<organism evidence="2">
    <name type="scientific">Chlamydomonas euryale</name>
    <dbReference type="NCBI Taxonomy" id="1486919"/>
    <lineage>
        <taxon>Eukaryota</taxon>
        <taxon>Viridiplantae</taxon>
        <taxon>Chlorophyta</taxon>
        <taxon>core chlorophytes</taxon>
        <taxon>Chlorophyceae</taxon>
        <taxon>CS clade</taxon>
        <taxon>Chlamydomonadales</taxon>
        <taxon>Chlamydomonadaceae</taxon>
        <taxon>Chlamydomonas</taxon>
    </lineage>
</organism>
<protein>
    <submittedName>
        <fullName evidence="2">Uncharacterized protein</fullName>
    </submittedName>
</protein>
<reference evidence="2" key="1">
    <citation type="submission" date="2021-01" db="EMBL/GenBank/DDBJ databases">
        <authorList>
            <person name="Corre E."/>
            <person name="Pelletier E."/>
            <person name="Niang G."/>
            <person name="Scheremetjew M."/>
            <person name="Finn R."/>
            <person name="Kale V."/>
            <person name="Holt S."/>
            <person name="Cochrane G."/>
            <person name="Meng A."/>
            <person name="Brown T."/>
            <person name="Cohen L."/>
        </authorList>
    </citation>
    <scope>NUCLEOTIDE SEQUENCE</scope>
    <source>
        <strain evidence="2">CCMP219</strain>
    </source>
</reference>
<name>A0A7R9V5B7_9CHLO</name>
<evidence type="ECO:0000256" key="1">
    <source>
        <dbReference type="SAM" id="MobiDB-lite"/>
    </source>
</evidence>
<gene>
    <name evidence="2" type="ORF">CEUR00632_LOCUS3459</name>
</gene>
<evidence type="ECO:0000313" key="2">
    <source>
        <dbReference type="EMBL" id="CAD8283424.1"/>
    </source>
</evidence>